<reference evidence="1" key="1">
    <citation type="submission" date="2024-01" db="EMBL/GenBank/DDBJ databases">
        <title>First draft genome sequence data of TA4-1, the type strain of Gram-positive actinobacterium Streptomyces chiangmaiensis.</title>
        <authorList>
            <person name="Yasawong M."/>
            <person name="Nantapong N."/>
        </authorList>
    </citation>
    <scope>NUCLEOTIDE SEQUENCE</scope>
    <source>
        <strain evidence="1">TA4-1</strain>
    </source>
</reference>
<keyword evidence="2" id="KW-1185">Reference proteome</keyword>
<gene>
    <name evidence="1" type="ORF">VXC91_41620</name>
</gene>
<dbReference type="Pfam" id="PF19746">
    <property type="entry name" value="DUF6233"/>
    <property type="match status" value="1"/>
</dbReference>
<comment type="caution">
    <text evidence="1">The sequence shown here is derived from an EMBL/GenBank/DDBJ whole genome shotgun (WGS) entry which is preliminary data.</text>
</comment>
<evidence type="ECO:0000313" key="1">
    <source>
        <dbReference type="EMBL" id="MED7828206.1"/>
    </source>
</evidence>
<dbReference type="EMBL" id="JAYWVC010000332">
    <property type="protein sequence ID" value="MED7828206.1"/>
    <property type="molecule type" value="Genomic_DNA"/>
</dbReference>
<proteinExistence type="predicted"/>
<evidence type="ECO:0000313" key="2">
    <source>
        <dbReference type="Proteomes" id="UP001333996"/>
    </source>
</evidence>
<accession>A0ABU7FVT9</accession>
<name>A0ABU7FVT9_9ACTN</name>
<organism evidence="1 2">
    <name type="scientific">Streptomyces chiangmaiensis</name>
    <dbReference type="NCBI Taxonomy" id="766497"/>
    <lineage>
        <taxon>Bacteria</taxon>
        <taxon>Bacillati</taxon>
        <taxon>Actinomycetota</taxon>
        <taxon>Actinomycetes</taxon>
        <taxon>Kitasatosporales</taxon>
        <taxon>Streptomycetaceae</taxon>
        <taxon>Streptomyces</taxon>
    </lineage>
</organism>
<dbReference type="InterPro" id="IPR046200">
    <property type="entry name" value="DUF6233"/>
</dbReference>
<sequence>MWANDAVTEGVEPREYRVWLTPDQARPVEGVSYEQVPTYALPREDQEDKDGPASDRWGWKVQRIPPRHGHPGAVVVHVWDCSETPAGGGELDVFEALEVLRSTAGAVACKECGASLALGPLMDPT</sequence>
<protein>
    <submittedName>
        <fullName evidence="1">DUF6233 domain-containing protein</fullName>
    </submittedName>
</protein>
<dbReference type="Proteomes" id="UP001333996">
    <property type="component" value="Unassembled WGS sequence"/>
</dbReference>